<name>A0A2H0W7P9_9BACT</name>
<dbReference type="AlphaFoldDB" id="A0A2H0W7P9"/>
<evidence type="ECO:0000313" key="2">
    <source>
        <dbReference type="Proteomes" id="UP000230093"/>
    </source>
</evidence>
<reference evidence="2" key="1">
    <citation type="submission" date="2017-09" db="EMBL/GenBank/DDBJ databases">
        <title>Depth-based differentiation of microbial function through sediment-hosted aquifers and enrichment of novel symbionts in the deep terrestrial subsurface.</title>
        <authorList>
            <person name="Probst A.J."/>
            <person name="Ladd B."/>
            <person name="Jarett J.K."/>
            <person name="Geller-Mcgrath D.E."/>
            <person name="Sieber C.M.K."/>
            <person name="Emerson J.B."/>
            <person name="Anantharaman K."/>
            <person name="Thomas B.C."/>
            <person name="Malmstrom R."/>
            <person name="Stieglmeier M."/>
            <person name="Klingl A."/>
            <person name="Woyke T."/>
            <person name="Ryan C.M."/>
            <person name="Banfield J.F."/>
        </authorList>
    </citation>
    <scope>NUCLEOTIDE SEQUENCE [LARGE SCALE GENOMIC DNA]</scope>
</reference>
<gene>
    <name evidence="1" type="ORF">COT75_05495</name>
</gene>
<dbReference type="Proteomes" id="UP000230093">
    <property type="component" value="Unassembled WGS sequence"/>
</dbReference>
<sequence length="200" mass="22698">MSHPEVAVHLIQPSETPMEPGVPFINFYEAIYRTDPKNLLGEPGYPMTSISYTGDPNKHDQVREQILAGSYADQLGGPVLVIELTGQDVLAITPESDLEGQARINRLLRQTALFYTNLIVDQLPENEKKQRLKQELEKSEKDKSDSNVIESCTHFAYWTGRSFCFPHTDEDFRARLILIRSEEENPSERLIEALTIHSLG</sequence>
<comment type="caution">
    <text evidence="1">The sequence shown here is derived from an EMBL/GenBank/DDBJ whole genome shotgun (WGS) entry which is preliminary data.</text>
</comment>
<organism evidence="1 2">
    <name type="scientific">Candidatus Beckwithbacteria bacterium CG10_big_fil_rev_8_21_14_0_10_34_10</name>
    <dbReference type="NCBI Taxonomy" id="1974495"/>
    <lineage>
        <taxon>Bacteria</taxon>
        <taxon>Candidatus Beckwithiibacteriota</taxon>
    </lineage>
</organism>
<protein>
    <submittedName>
        <fullName evidence="1">Uncharacterized protein</fullName>
    </submittedName>
</protein>
<proteinExistence type="predicted"/>
<accession>A0A2H0W7P9</accession>
<dbReference type="EMBL" id="PEZT01000031">
    <property type="protein sequence ID" value="PIS08682.1"/>
    <property type="molecule type" value="Genomic_DNA"/>
</dbReference>
<evidence type="ECO:0000313" key="1">
    <source>
        <dbReference type="EMBL" id="PIS08682.1"/>
    </source>
</evidence>